<dbReference type="PANTHER" id="PTHR13992:SF39">
    <property type="entry name" value="SMRTER, ISOFORM G"/>
    <property type="match status" value="1"/>
</dbReference>
<feature type="region of interest" description="Disordered" evidence="1">
    <location>
        <begin position="373"/>
        <end position="510"/>
    </location>
</feature>
<feature type="transmembrane region" description="Helical" evidence="2">
    <location>
        <begin position="267"/>
        <end position="289"/>
    </location>
</feature>
<dbReference type="EMBL" id="LHPF02000011">
    <property type="protein sequence ID" value="PSC72100.1"/>
    <property type="molecule type" value="Genomic_DNA"/>
</dbReference>
<dbReference type="PANTHER" id="PTHR13992">
    <property type="entry name" value="NUCLEAR RECEPTOR CO-REPRESSOR RELATED NCOR"/>
    <property type="match status" value="1"/>
</dbReference>
<keyword evidence="4" id="KW-1185">Reference proteome</keyword>
<organism evidence="3 4">
    <name type="scientific">Micractinium conductrix</name>
    <dbReference type="NCBI Taxonomy" id="554055"/>
    <lineage>
        <taxon>Eukaryota</taxon>
        <taxon>Viridiplantae</taxon>
        <taxon>Chlorophyta</taxon>
        <taxon>core chlorophytes</taxon>
        <taxon>Trebouxiophyceae</taxon>
        <taxon>Chlorellales</taxon>
        <taxon>Chlorellaceae</taxon>
        <taxon>Chlorella clade</taxon>
        <taxon>Micractinium</taxon>
    </lineage>
</organism>
<dbReference type="AlphaFoldDB" id="A0A2P6VDC6"/>
<dbReference type="InterPro" id="IPR051571">
    <property type="entry name" value="N-CoR_corepressor"/>
</dbReference>
<evidence type="ECO:0000256" key="2">
    <source>
        <dbReference type="SAM" id="Phobius"/>
    </source>
</evidence>
<proteinExistence type="predicted"/>
<sequence length="510" mass="53943">MTLLPGFVLQSVAFSIGWTAISSELSRFAAAFGSNTLLLLCLSFYGASTGIQLAGAVVDDRVNALSGLHRAQLFRAVASFGGCAALLAALPHLQHSLPQLLTAVAGLGVLSGAAFGLSYQLAAASPASGSATVSLNLGFVCSAPVVLAIQAALRLGPMCAWHQMRDFYYLAAAVVAAGLVAAVVEVRRQRRQQQQQQEQQQVDGGVEEPLLIAEAAWAAAAWGGAPVGSGGGDASVLQQQQRQLGGSSASLDIDALLPSSKVPLLRAAWPALAALAASTATSMLLFPLFTHFPPCGQLPPLLLPTVLYWCRCACDITGRLLPWPRPTAAVLLAVAALRAALLAPALLYARGGLPAALHSDWLPTTMVTLERATARDVPKPAREQASGIAAVGRQQQQQQQQQVRRRVWQQRQEQQRRVRQRRQEERAPAPAPGGGAAGAAPAGQQQQQRQQQQQQQQEERAPAPAPGGGAAGAAPAGQQQQQRQQQQEEKEAEAARTRQKRLEERQGRRG</sequence>
<feature type="compositionally biased region" description="Low complexity" evidence="1">
    <location>
        <begin position="438"/>
        <end position="456"/>
    </location>
</feature>
<gene>
    <name evidence="3" type="ORF">C2E20_4593</name>
</gene>
<keyword evidence="2" id="KW-0812">Transmembrane</keyword>
<dbReference type="GO" id="GO:0006357">
    <property type="term" value="P:regulation of transcription by RNA polymerase II"/>
    <property type="evidence" value="ECO:0007669"/>
    <property type="project" value="TreeGrafter"/>
</dbReference>
<dbReference type="Proteomes" id="UP000239649">
    <property type="component" value="Unassembled WGS sequence"/>
</dbReference>
<keyword evidence="2" id="KW-0472">Membrane</keyword>
<feature type="compositionally biased region" description="Low complexity" evidence="1">
    <location>
        <begin position="389"/>
        <end position="402"/>
    </location>
</feature>
<dbReference type="InterPro" id="IPR036259">
    <property type="entry name" value="MFS_trans_sf"/>
</dbReference>
<feature type="transmembrane region" description="Helical" evidence="2">
    <location>
        <begin position="133"/>
        <end position="155"/>
    </location>
</feature>
<feature type="transmembrane region" description="Helical" evidence="2">
    <location>
        <begin position="32"/>
        <end position="53"/>
    </location>
</feature>
<name>A0A2P6VDC6_9CHLO</name>
<feature type="compositionally biased region" description="Basic and acidic residues" evidence="1">
    <location>
        <begin position="413"/>
        <end position="427"/>
    </location>
</feature>
<reference evidence="3 4" key="1">
    <citation type="journal article" date="2018" name="Plant J.">
        <title>Genome sequences of Chlorella sorokiniana UTEX 1602 and Micractinium conductrix SAG 241.80: implications to maltose excretion by a green alga.</title>
        <authorList>
            <person name="Arriola M.B."/>
            <person name="Velmurugan N."/>
            <person name="Zhang Y."/>
            <person name="Plunkett M.H."/>
            <person name="Hondzo H."/>
            <person name="Barney B.M."/>
        </authorList>
    </citation>
    <scope>NUCLEOTIDE SEQUENCE [LARGE SCALE GENOMIC DNA]</scope>
    <source>
        <strain evidence="3 4">SAG 241.80</strain>
    </source>
</reference>
<feature type="compositionally biased region" description="Low complexity" evidence="1">
    <location>
        <begin position="472"/>
        <end position="485"/>
    </location>
</feature>
<feature type="transmembrane region" description="Helical" evidence="2">
    <location>
        <begin position="100"/>
        <end position="121"/>
    </location>
</feature>
<feature type="compositionally biased region" description="Basic and acidic residues" evidence="1">
    <location>
        <begin position="486"/>
        <end position="510"/>
    </location>
</feature>
<feature type="compositionally biased region" description="Basic and acidic residues" evidence="1">
    <location>
        <begin position="373"/>
        <end position="382"/>
    </location>
</feature>
<dbReference type="GO" id="GO:0000785">
    <property type="term" value="C:chromatin"/>
    <property type="evidence" value="ECO:0007669"/>
    <property type="project" value="TreeGrafter"/>
</dbReference>
<feature type="transmembrane region" description="Helical" evidence="2">
    <location>
        <begin position="73"/>
        <end position="94"/>
    </location>
</feature>
<accession>A0A2P6VDC6</accession>
<feature type="transmembrane region" description="Helical" evidence="2">
    <location>
        <begin position="167"/>
        <end position="186"/>
    </location>
</feature>
<feature type="transmembrane region" description="Helical" evidence="2">
    <location>
        <begin position="328"/>
        <end position="349"/>
    </location>
</feature>
<evidence type="ECO:0000313" key="3">
    <source>
        <dbReference type="EMBL" id="PSC72100.1"/>
    </source>
</evidence>
<dbReference type="SUPFAM" id="SSF103473">
    <property type="entry name" value="MFS general substrate transporter"/>
    <property type="match status" value="1"/>
</dbReference>
<evidence type="ECO:0000256" key="1">
    <source>
        <dbReference type="SAM" id="MobiDB-lite"/>
    </source>
</evidence>
<keyword evidence="2" id="KW-1133">Transmembrane helix</keyword>
<evidence type="ECO:0000313" key="4">
    <source>
        <dbReference type="Proteomes" id="UP000239649"/>
    </source>
</evidence>
<comment type="caution">
    <text evidence="3">The sequence shown here is derived from an EMBL/GenBank/DDBJ whole genome shotgun (WGS) entry which is preliminary data.</text>
</comment>
<protein>
    <submittedName>
        <fullName evidence="3">MFS general substrate transporter</fullName>
    </submittedName>
</protein>